<dbReference type="InterPro" id="IPR036866">
    <property type="entry name" value="RibonucZ/Hydroxyglut_hydro"/>
</dbReference>
<dbReference type="RefSeq" id="WP_206943707.1">
    <property type="nucleotide sequence ID" value="NZ_JAFLNF010000009.1"/>
</dbReference>
<feature type="domain" description="Metallo-beta-lactamase" evidence="8">
    <location>
        <begin position="17"/>
        <end position="176"/>
    </location>
</feature>
<sequence length="260" mass="29113">MSDENTIEIRQFSCLSDNFGLLIRDHAKDITIAVDVPEAAPYLNILQETGWKLTEILITHHHWDHVQGLSELKEKTGAHVTGPARSFNKIQGMDRMIEDGDSIRVGEYEVRAISTPGHTIDQISWYIPELQLAHTGDTLFSLGCGRVFEGDLEMMWSSLDKLKRKLPPETTIYCGHEYTQANAKFSLTIEPDNEALQKRVREVSALRADGKPTLPTTMSQELATNPFLRASEQSVKDALGMSNASDAEAFAEIRTRKDQA</sequence>
<keyword evidence="5 7" id="KW-0378">Hydrolase</keyword>
<evidence type="ECO:0000256" key="2">
    <source>
        <dbReference type="ARBA" id="ARBA00004963"/>
    </source>
</evidence>
<dbReference type="Proteomes" id="UP000664779">
    <property type="component" value="Unassembled WGS sequence"/>
</dbReference>
<feature type="binding site" evidence="7">
    <location>
        <position position="176"/>
    </location>
    <ligand>
        <name>Zn(2+)</name>
        <dbReference type="ChEBI" id="CHEBI:29105"/>
        <label>2</label>
    </ligand>
</feature>
<proteinExistence type="inferred from homology"/>
<comment type="cofactor">
    <cofactor evidence="7">
        <name>Zn(2+)</name>
        <dbReference type="ChEBI" id="CHEBI:29105"/>
    </cofactor>
    <text evidence="7">Binds 2 Zn(2+) ions per subunit.</text>
</comment>
<keyword evidence="6 7" id="KW-0862">Zinc</keyword>
<protein>
    <recommendedName>
        <fullName evidence="7">Hydroxyacylglutathione hydrolase</fullName>
        <ecNumber evidence="7">3.1.2.6</ecNumber>
    </recommendedName>
    <alternativeName>
        <fullName evidence="7">Glyoxalase II</fullName>
        <shortName evidence="7">Glx II</shortName>
    </alternativeName>
</protein>
<dbReference type="Pfam" id="PF16123">
    <property type="entry name" value="HAGH_C"/>
    <property type="match status" value="1"/>
</dbReference>
<evidence type="ECO:0000256" key="3">
    <source>
        <dbReference type="ARBA" id="ARBA00006759"/>
    </source>
</evidence>
<dbReference type="SUPFAM" id="SSF56281">
    <property type="entry name" value="Metallo-hydrolase/oxidoreductase"/>
    <property type="match status" value="1"/>
</dbReference>
<dbReference type="GO" id="GO:0019243">
    <property type="term" value="P:methylglyoxal catabolic process to D-lactate via S-lactoyl-glutathione"/>
    <property type="evidence" value="ECO:0007669"/>
    <property type="project" value="UniProtKB-UniRule"/>
</dbReference>
<dbReference type="GO" id="GO:0046872">
    <property type="term" value="F:metal ion binding"/>
    <property type="evidence" value="ECO:0007669"/>
    <property type="project" value="UniProtKB-KW"/>
</dbReference>
<dbReference type="PANTHER" id="PTHR43705:SF1">
    <property type="entry name" value="HYDROXYACYLGLUTATHIONE HYDROLASE GLOB"/>
    <property type="match status" value="1"/>
</dbReference>
<evidence type="ECO:0000256" key="1">
    <source>
        <dbReference type="ARBA" id="ARBA00001623"/>
    </source>
</evidence>
<evidence type="ECO:0000256" key="6">
    <source>
        <dbReference type="ARBA" id="ARBA00022833"/>
    </source>
</evidence>
<dbReference type="GO" id="GO:0004416">
    <property type="term" value="F:hydroxyacylglutathione hydrolase activity"/>
    <property type="evidence" value="ECO:0007669"/>
    <property type="project" value="UniProtKB-UniRule"/>
</dbReference>
<dbReference type="PIRSF" id="PIRSF005457">
    <property type="entry name" value="Glx"/>
    <property type="match status" value="1"/>
</dbReference>
<keyword evidence="10" id="KW-1185">Reference proteome</keyword>
<evidence type="ECO:0000256" key="4">
    <source>
        <dbReference type="ARBA" id="ARBA00022723"/>
    </source>
</evidence>
<feature type="binding site" evidence="7">
    <location>
        <position position="62"/>
    </location>
    <ligand>
        <name>Zn(2+)</name>
        <dbReference type="ChEBI" id="CHEBI:29105"/>
        <label>1</label>
    </ligand>
</feature>
<feature type="binding site" evidence="7">
    <location>
        <position position="65"/>
    </location>
    <ligand>
        <name>Zn(2+)</name>
        <dbReference type="ChEBI" id="CHEBI:29105"/>
        <label>2</label>
    </ligand>
</feature>
<dbReference type="PANTHER" id="PTHR43705">
    <property type="entry name" value="HYDROXYACYLGLUTATHIONE HYDROLASE"/>
    <property type="match status" value="1"/>
</dbReference>
<comment type="similarity">
    <text evidence="3 7">Belongs to the metallo-beta-lactamase superfamily. Glyoxalase II family.</text>
</comment>
<dbReference type="Pfam" id="PF00753">
    <property type="entry name" value="Lactamase_B"/>
    <property type="match status" value="1"/>
</dbReference>
<dbReference type="EMBL" id="JAFLNF010000009">
    <property type="protein sequence ID" value="MBO0347077.1"/>
    <property type="molecule type" value="Genomic_DNA"/>
</dbReference>
<evidence type="ECO:0000259" key="8">
    <source>
        <dbReference type="SMART" id="SM00849"/>
    </source>
</evidence>
<accession>A0A939J8D2</accession>
<dbReference type="InterPro" id="IPR050110">
    <property type="entry name" value="Glyoxalase_II_hydrolase"/>
</dbReference>
<dbReference type="InterPro" id="IPR017782">
    <property type="entry name" value="Hydroxyacylglutathione_Hdrlase"/>
</dbReference>
<feature type="binding site" evidence="7">
    <location>
        <position position="60"/>
    </location>
    <ligand>
        <name>Zn(2+)</name>
        <dbReference type="ChEBI" id="CHEBI:29105"/>
        <label>1</label>
    </ligand>
</feature>
<comment type="subunit">
    <text evidence="7">Monomer.</text>
</comment>
<dbReference type="CDD" id="cd07723">
    <property type="entry name" value="hydroxyacylglutathione_hydrolase_MBL-fold"/>
    <property type="match status" value="1"/>
</dbReference>
<keyword evidence="4 7" id="KW-0479">Metal-binding</keyword>
<dbReference type="InterPro" id="IPR001279">
    <property type="entry name" value="Metallo-B-lactamas"/>
</dbReference>
<comment type="function">
    <text evidence="7">Thiolesterase that catalyzes the hydrolysis of S-D-lactoyl-glutathione to form glutathione and D-lactic acid.</text>
</comment>
<comment type="pathway">
    <text evidence="2 7">Secondary metabolite metabolism; methylglyoxal degradation; (R)-lactate from methylglyoxal: step 2/2.</text>
</comment>
<dbReference type="SMART" id="SM00849">
    <property type="entry name" value="Lactamase_B"/>
    <property type="match status" value="1"/>
</dbReference>
<dbReference type="EC" id="3.1.2.6" evidence="7"/>
<feature type="binding site" evidence="7">
    <location>
        <position position="64"/>
    </location>
    <ligand>
        <name>Zn(2+)</name>
        <dbReference type="ChEBI" id="CHEBI:29105"/>
        <label>2</label>
    </ligand>
</feature>
<name>A0A939J8D2_9HYPH</name>
<dbReference type="InterPro" id="IPR035680">
    <property type="entry name" value="Clx_II_MBL"/>
</dbReference>
<feature type="binding site" evidence="7">
    <location>
        <position position="118"/>
    </location>
    <ligand>
        <name>Zn(2+)</name>
        <dbReference type="ChEBI" id="CHEBI:29105"/>
        <label>1</label>
    </ligand>
</feature>
<dbReference type="InterPro" id="IPR032282">
    <property type="entry name" value="HAGH_C"/>
</dbReference>
<comment type="caution">
    <text evidence="9">The sequence shown here is derived from an EMBL/GenBank/DDBJ whole genome shotgun (WGS) entry which is preliminary data.</text>
</comment>
<feature type="binding site" evidence="7">
    <location>
        <position position="137"/>
    </location>
    <ligand>
        <name>Zn(2+)</name>
        <dbReference type="ChEBI" id="CHEBI:29105"/>
        <label>1</label>
    </ligand>
</feature>
<dbReference type="Gene3D" id="3.60.15.10">
    <property type="entry name" value="Ribonuclease Z/Hydroxyacylglutathione hydrolase-like"/>
    <property type="match status" value="1"/>
</dbReference>
<dbReference type="NCBIfam" id="TIGR03413">
    <property type="entry name" value="GSH_gloB"/>
    <property type="match status" value="1"/>
</dbReference>
<feature type="binding site" evidence="7">
    <location>
        <position position="137"/>
    </location>
    <ligand>
        <name>Zn(2+)</name>
        <dbReference type="ChEBI" id="CHEBI:29105"/>
        <label>2</label>
    </ligand>
</feature>
<evidence type="ECO:0000313" key="9">
    <source>
        <dbReference type="EMBL" id="MBO0347077.1"/>
    </source>
</evidence>
<evidence type="ECO:0000313" key="10">
    <source>
        <dbReference type="Proteomes" id="UP000664779"/>
    </source>
</evidence>
<organism evidence="9 10">
    <name type="scientific">Roseibium limicola</name>
    <dbReference type="NCBI Taxonomy" id="2816037"/>
    <lineage>
        <taxon>Bacteria</taxon>
        <taxon>Pseudomonadati</taxon>
        <taxon>Pseudomonadota</taxon>
        <taxon>Alphaproteobacteria</taxon>
        <taxon>Hyphomicrobiales</taxon>
        <taxon>Stappiaceae</taxon>
        <taxon>Roseibium</taxon>
    </lineage>
</organism>
<reference evidence="9" key="1">
    <citation type="submission" date="2021-03" db="EMBL/GenBank/DDBJ databases">
        <title>Roseibium sp. CAU 1637 isolated from Incheon.</title>
        <authorList>
            <person name="Kim W."/>
        </authorList>
    </citation>
    <scope>NUCLEOTIDE SEQUENCE</scope>
    <source>
        <strain evidence="9">CAU 1637</strain>
    </source>
</reference>
<dbReference type="HAMAP" id="MF_01374">
    <property type="entry name" value="Glyoxalase_2"/>
    <property type="match status" value="1"/>
</dbReference>
<evidence type="ECO:0000256" key="7">
    <source>
        <dbReference type="HAMAP-Rule" id="MF_01374"/>
    </source>
</evidence>
<dbReference type="AlphaFoldDB" id="A0A939J8D2"/>
<evidence type="ECO:0000256" key="5">
    <source>
        <dbReference type="ARBA" id="ARBA00022801"/>
    </source>
</evidence>
<gene>
    <name evidence="7 9" type="primary">gloB</name>
    <name evidence="9" type="ORF">J0X15_17755</name>
</gene>
<comment type="catalytic activity">
    <reaction evidence="1 7">
        <text>an S-(2-hydroxyacyl)glutathione + H2O = a 2-hydroxy carboxylate + glutathione + H(+)</text>
        <dbReference type="Rhea" id="RHEA:21864"/>
        <dbReference type="ChEBI" id="CHEBI:15377"/>
        <dbReference type="ChEBI" id="CHEBI:15378"/>
        <dbReference type="ChEBI" id="CHEBI:57925"/>
        <dbReference type="ChEBI" id="CHEBI:58896"/>
        <dbReference type="ChEBI" id="CHEBI:71261"/>
        <dbReference type="EC" id="3.1.2.6"/>
    </reaction>
</comment>